<feature type="region of interest" description="Disordered" evidence="1">
    <location>
        <begin position="443"/>
        <end position="499"/>
    </location>
</feature>
<dbReference type="EMBL" id="BAAAEU010000024">
    <property type="protein sequence ID" value="GAA0721239.1"/>
    <property type="molecule type" value="Genomic_DNA"/>
</dbReference>
<feature type="compositionally biased region" description="Low complexity" evidence="1">
    <location>
        <begin position="455"/>
        <end position="465"/>
    </location>
</feature>
<keyword evidence="3" id="KW-1185">Reference proteome</keyword>
<dbReference type="RefSeq" id="WP_343792823.1">
    <property type="nucleotide sequence ID" value="NZ_BAAAEU010000024.1"/>
</dbReference>
<comment type="caution">
    <text evidence="2">The sequence shown here is derived from an EMBL/GenBank/DDBJ whole genome shotgun (WGS) entry which is preliminary data.</text>
</comment>
<protein>
    <submittedName>
        <fullName evidence="2">Uncharacterized protein</fullName>
    </submittedName>
</protein>
<dbReference type="Proteomes" id="UP001501523">
    <property type="component" value="Unassembled WGS sequence"/>
</dbReference>
<gene>
    <name evidence="2" type="ORF">GCM10009105_31370</name>
</gene>
<proteinExistence type="predicted"/>
<evidence type="ECO:0000313" key="3">
    <source>
        <dbReference type="Proteomes" id="UP001501523"/>
    </source>
</evidence>
<sequence length="499" mass="50018">MAFNPNDATLGRNDMTDADGNVMTGSVGLAGAPKLKRAAVPGMTDYPANFANAAGGSDTDLPAAEKLGQRTRSAVNATSGLVTGALDTASTLAGAVAKPLGQFAKGAGLVTPSPIAAAGAATLPTASNTGASAASAPLAAESGPPASLSNAAQPALTGSQNNLAGAAAAARAEPGRTVDLGGGNSFSFNGGGNDALARKNLLAGTPALGDAPAGVSLGSGGTAPALSRPALSPQGQLANAQQDYASDIASIINQDPRSVLGNAARNAMVGLSNQRTASRYGGGGSSPAQDAINHLLSGVQANYQTRAGLAAGDQRGNQELALEGARSADAGTAAQRQNQFTLTRDAMTRSNSDRYVVDPATGQYVALNGTKATPVTGADDKPFSITPGGMGLSKEQQNMYDTIYKTSMASPPQIDNPAFNKSQSEDAVKNPAKVAMSEEQIHQMAMQRATGKSQGGQSSQLTGSGPPKEAAEFLRQNPSYRDKFDQKYGPGAAAKTLGS</sequence>
<reference evidence="2 3" key="1">
    <citation type="journal article" date="2019" name="Int. J. Syst. Evol. Microbiol.">
        <title>The Global Catalogue of Microorganisms (GCM) 10K type strain sequencing project: providing services to taxonomists for standard genome sequencing and annotation.</title>
        <authorList>
            <consortium name="The Broad Institute Genomics Platform"/>
            <consortium name="The Broad Institute Genome Sequencing Center for Infectious Disease"/>
            <person name="Wu L."/>
            <person name="Ma J."/>
        </authorList>
    </citation>
    <scope>NUCLEOTIDE SEQUENCE [LARGE SCALE GENOMIC DNA]</scope>
    <source>
        <strain evidence="2 3">JCM 15421</strain>
    </source>
</reference>
<organism evidence="2 3">
    <name type="scientific">Dokdonella soli</name>
    <dbReference type="NCBI Taxonomy" id="529810"/>
    <lineage>
        <taxon>Bacteria</taxon>
        <taxon>Pseudomonadati</taxon>
        <taxon>Pseudomonadota</taxon>
        <taxon>Gammaproteobacteria</taxon>
        <taxon>Lysobacterales</taxon>
        <taxon>Rhodanobacteraceae</taxon>
        <taxon>Dokdonella</taxon>
    </lineage>
</organism>
<accession>A0ABN1ITU2</accession>
<name>A0ABN1ITU2_9GAMM</name>
<evidence type="ECO:0000256" key="1">
    <source>
        <dbReference type="SAM" id="MobiDB-lite"/>
    </source>
</evidence>
<evidence type="ECO:0000313" key="2">
    <source>
        <dbReference type="EMBL" id="GAA0721239.1"/>
    </source>
</evidence>